<dbReference type="PANTHER" id="PTHR10582">
    <property type="entry name" value="TRANSIENT RECEPTOR POTENTIAL ION CHANNEL PROTEIN"/>
    <property type="match status" value="1"/>
</dbReference>
<dbReference type="SUPFAM" id="SSF50969">
    <property type="entry name" value="YVTN repeat-like/Quinoprotein amine dehydrogenase"/>
    <property type="match status" value="1"/>
</dbReference>
<feature type="compositionally biased region" description="Basic and acidic residues" evidence="2">
    <location>
        <begin position="1299"/>
        <end position="1325"/>
    </location>
</feature>
<feature type="transmembrane region" description="Helical" evidence="3">
    <location>
        <begin position="1079"/>
        <end position="1097"/>
    </location>
</feature>
<evidence type="ECO:0000313" key="4">
    <source>
        <dbReference type="EMBL" id="KAF3892055.1"/>
    </source>
</evidence>
<keyword evidence="3" id="KW-1133">Transmembrane helix</keyword>
<evidence type="ECO:0000256" key="1">
    <source>
        <dbReference type="ARBA" id="ARBA00022737"/>
    </source>
</evidence>
<comment type="caution">
    <text evidence="4">The sequence shown here is derived from an EMBL/GenBank/DDBJ whole genome shotgun (WGS) entry which is preliminary data.</text>
</comment>
<reference evidence="4" key="1">
    <citation type="submission" date="2020-03" db="EMBL/GenBank/DDBJ databases">
        <title>Whole Genome Sequence of Trichophyton interdigitale from India.</title>
        <authorList>
            <person name="Kumar P."/>
        </authorList>
    </citation>
    <scope>NUCLEOTIDE SEQUENCE</scope>
    <source>
        <strain evidence="4">UCMS-IGIB-CI14</strain>
    </source>
</reference>
<feature type="transmembrane region" description="Helical" evidence="3">
    <location>
        <begin position="1212"/>
        <end position="1232"/>
    </location>
</feature>
<keyword evidence="3" id="KW-0472">Membrane</keyword>
<dbReference type="InterPro" id="IPR024862">
    <property type="entry name" value="TRPV"/>
</dbReference>
<proteinExistence type="predicted"/>
<protein>
    <submittedName>
        <fullName evidence="4">MYND-type domain-containing protein</fullName>
    </submittedName>
</protein>
<dbReference type="GO" id="GO:0005216">
    <property type="term" value="F:monoatomic ion channel activity"/>
    <property type="evidence" value="ECO:0007669"/>
    <property type="project" value="InterPro"/>
</dbReference>
<evidence type="ECO:0000313" key="5">
    <source>
        <dbReference type="Proteomes" id="UP000749309"/>
    </source>
</evidence>
<dbReference type="GO" id="GO:0005886">
    <property type="term" value="C:plasma membrane"/>
    <property type="evidence" value="ECO:0007669"/>
    <property type="project" value="TreeGrafter"/>
</dbReference>
<dbReference type="InterPro" id="IPR011044">
    <property type="entry name" value="Quino_amine_DH_bsu"/>
</dbReference>
<dbReference type="GO" id="GO:0098703">
    <property type="term" value="P:calcium ion import across plasma membrane"/>
    <property type="evidence" value="ECO:0007669"/>
    <property type="project" value="TreeGrafter"/>
</dbReference>
<keyword evidence="1" id="KW-0677">Repeat</keyword>
<dbReference type="Proteomes" id="UP000749309">
    <property type="component" value="Unassembled WGS sequence"/>
</dbReference>
<sequence length="1540" mass="172966">MAPPTLTVHSRELIGTDAAWKEDYSRPSDAERLLLTNSALALSRDGADVSFCLLPSPGNSHLAVIEAVPSARIITVTVFRLCEQFTKIWTSKSSLDVTASPSVSFYASDRTKVSGAITEDGTHVLILCKPATGGVLAWTVTSEHGWVKRKPPSNLDSWYSLNEGIQSDDGEHMFYRSHKYSRLPQKKQVEQIEVYDIRTLQESSRFVVRFGNARISRTLHLLRPLSADRAFHCAISTAGFRENRTSPPLVFSSDKKVHFNCDGIEDALRSRGIVTVSPDGCHMVFVHFEYGLISHWDLTAPTLKPLGTSQLPGVEVATVKKWVINGQLTDVRDSIPKQVHHCRFSPSSKVVTVITATAGYVVVNVFLTLNLQLIYHYQAENLHWPGYVTLQIGCSNETGLTVFGASPTTVHPDTGEVLGVLGALIPLPDIYDKIKEIEEYFDTTANSISKVIKGPGSPEKTPYVKFAFMPDRGFVRETGLSPQMSADDWLRQDFLYEFSFRRSNSTANMPSTPELREKHVPLLASLTPFSWDSKKTVSLFGVVMKYKYYIIAIGSWVQGEITRYRSTPGIVRVLYVSETILSSDTGSEKIAVYREGPHYILSVFSSKDTSFGRSFSGAPLPLPRHTVITPHFLEEDAWYDAFIIKEAEHGTLPGGWMTTPNPLLIATTSFGAYLRPVVVSAGGDALDYGHRNRSHYVVAKHAMWHSYGLRGLRNEDNTNEIFFGGGRYMDALGSYFSMIYDDRSYNGMNPLFPSTFAAACNIDWRSQNTKHLDAFFRRLHQSSQDKLLFNAQSVACTLPLACHVRPFGTLSFMRHVVLLPFHVVDIGAVDVIVGTTPIGNTKSGLGHEQTRIFLSNLQWFLRRHFGGFLSSLSLISSNREYLEANSSVVTLPLPGFSSFNHRLFKPPPVSNSDTDPYWEFIRATYPDPNIAAWESAILRYVEQNGKGPTSPFTRLVEEILYLKDRETQFLFLRVIWLDKLLRWKMRTFGRSVYLTRVAGPMLILFAIHLVVSILLTGRKSQIDVTFHIDGDSYFNVISITTSIKALASVEAILAAYIFLIKVRQAYRVPRLFRRSIFNYIDLAAVILGLTTFGLAVSNRLPPRAFLAFSTLLMWIAALLMLRVYEATGTLLLLLTEMMHGVLPFLILLALIVLGFTFVPFLLLRNIDSTGIDRTPFSDFGLSMSEMIKFMASDYDALKVWERSSAAARTLRSLYIIVVTILLLNTLIALLNLKVKSADERSRLLWLRQMASLQCEIELGLLWRRERRRRDWFPEWFTYTMSEGEKRDWTAHVEQSPLRWTKENDFGEDKDHGPGAHQEPRTKTPDNGKSSVAGKPDVEVDGQEEEGGSQEQQKEASDEESSPPSKPLLYINGEPAKFTDTTTTTTKEKPENKGPSLSTKKPSLPWWRFAVTSLPTDFPRKSKVAPARKIQEGQSAVSIITNNAEEYERERQREIESKKAAFLPLQPAFPLLASSTSPPRLHFINVNFNNINNINNNIAIDIDIKVNSLLSRCCPLLSTLRRHRHLLLARVGSMTSPTLAG</sequence>
<accession>A0A9P4YDS9</accession>
<feature type="transmembrane region" description="Helical" evidence="3">
    <location>
        <begin position="1036"/>
        <end position="1059"/>
    </location>
</feature>
<evidence type="ECO:0000256" key="3">
    <source>
        <dbReference type="SAM" id="Phobius"/>
    </source>
</evidence>
<evidence type="ECO:0000256" key="2">
    <source>
        <dbReference type="SAM" id="MobiDB-lite"/>
    </source>
</evidence>
<gene>
    <name evidence="4" type="ORF">GY632_4833</name>
</gene>
<feature type="compositionally biased region" description="Acidic residues" evidence="2">
    <location>
        <begin position="1338"/>
        <end position="1347"/>
    </location>
</feature>
<name>A0A9P4YDS9_9EURO</name>
<feature type="region of interest" description="Disordered" evidence="2">
    <location>
        <begin position="1299"/>
        <end position="1401"/>
    </location>
</feature>
<feature type="transmembrane region" description="Helical" evidence="3">
    <location>
        <begin position="1144"/>
        <end position="1163"/>
    </location>
</feature>
<keyword evidence="3" id="KW-0812">Transmembrane</keyword>
<feature type="transmembrane region" description="Helical" evidence="3">
    <location>
        <begin position="1104"/>
        <end position="1124"/>
    </location>
</feature>
<feature type="transmembrane region" description="Helical" evidence="3">
    <location>
        <begin position="993"/>
        <end position="1015"/>
    </location>
</feature>
<dbReference type="PANTHER" id="PTHR10582:SF2">
    <property type="entry name" value="INACTIVE"/>
    <property type="match status" value="1"/>
</dbReference>
<organism evidence="4 5">
    <name type="scientific">Trichophyton interdigitale</name>
    <dbReference type="NCBI Taxonomy" id="101480"/>
    <lineage>
        <taxon>Eukaryota</taxon>
        <taxon>Fungi</taxon>
        <taxon>Dikarya</taxon>
        <taxon>Ascomycota</taxon>
        <taxon>Pezizomycotina</taxon>
        <taxon>Eurotiomycetes</taxon>
        <taxon>Eurotiomycetidae</taxon>
        <taxon>Onygenales</taxon>
        <taxon>Arthrodermataceae</taxon>
        <taxon>Trichophyton</taxon>
    </lineage>
</organism>
<dbReference type="EMBL" id="JAAQVJ010000178">
    <property type="protein sequence ID" value="KAF3892055.1"/>
    <property type="molecule type" value="Genomic_DNA"/>
</dbReference>